<organism evidence="7 8">
    <name type="scientific">Symbiodinium microadriaticum</name>
    <name type="common">Dinoflagellate</name>
    <name type="synonym">Zooxanthella microadriatica</name>
    <dbReference type="NCBI Taxonomy" id="2951"/>
    <lineage>
        <taxon>Eukaryota</taxon>
        <taxon>Sar</taxon>
        <taxon>Alveolata</taxon>
        <taxon>Dinophyceae</taxon>
        <taxon>Suessiales</taxon>
        <taxon>Symbiodiniaceae</taxon>
        <taxon>Symbiodinium</taxon>
    </lineage>
</organism>
<name>A0A1Q9EJU9_SYMMI</name>
<gene>
    <name evidence="7" type="primary">RPI2</name>
    <name evidence="7" type="ORF">AK812_SmicGene8854</name>
</gene>
<feature type="compositionally biased region" description="Basic and acidic residues" evidence="6">
    <location>
        <begin position="11"/>
        <end position="20"/>
    </location>
</feature>
<proteinExistence type="inferred from homology"/>
<dbReference type="UniPathway" id="UPA00115">
    <property type="reaction ID" value="UER00412"/>
</dbReference>
<keyword evidence="5 7" id="KW-0413">Isomerase</keyword>
<dbReference type="Gene3D" id="3.30.70.260">
    <property type="match status" value="1"/>
</dbReference>
<dbReference type="Proteomes" id="UP000186817">
    <property type="component" value="Unassembled WGS sequence"/>
</dbReference>
<dbReference type="FunFam" id="3.40.50.1360:FF:000001">
    <property type="entry name" value="Ribose-5-phosphate isomerase A"/>
    <property type="match status" value="1"/>
</dbReference>
<feature type="region of interest" description="Disordered" evidence="6">
    <location>
        <begin position="1"/>
        <end position="20"/>
    </location>
</feature>
<dbReference type="NCBIfam" id="TIGR00021">
    <property type="entry name" value="rpiA"/>
    <property type="match status" value="1"/>
</dbReference>
<sequence>MEAFTSSRTPTRKERCASEADVKSFEEEAIAKAQEGTWQGPALAEHFGPTEFEKGGRGRFPAARPQRQQLLTPAQLRLVNAEKKRNVAFKEIVLKSNRRLRVKRINYLRKVRYKQRSLVQEAMSFVRTARRLLAPSQGVRLLKSRSVLPLAAGAGVPAVRGSMYIRMAPTQDELKKQVGYKAVDDHVKSGMVVGLGTGSTAYFAVERVGQKLASGELKDIVAIPTSKRTQEQAEKLGIQLATLDTHPKLDVAIDGADSVDPSLNLVKGGGGAHFREKIVEAAAKTFVVIVDESKLCDGLGPHFPIPVEIVPFCHEHTARVIKSLPALEGCDPVLRLGSAANNKRDGDKPAVTDNGDVEFWVEYVGQG</sequence>
<protein>
    <recommendedName>
        <fullName evidence="4">ribose-5-phosphate isomerase</fullName>
        <ecNumber evidence="4">5.3.1.6</ecNumber>
    </recommendedName>
</protein>
<evidence type="ECO:0000256" key="5">
    <source>
        <dbReference type="ARBA" id="ARBA00023235"/>
    </source>
</evidence>
<evidence type="ECO:0000313" key="8">
    <source>
        <dbReference type="Proteomes" id="UP000186817"/>
    </source>
</evidence>
<evidence type="ECO:0000256" key="4">
    <source>
        <dbReference type="ARBA" id="ARBA00011959"/>
    </source>
</evidence>
<dbReference type="InterPro" id="IPR004788">
    <property type="entry name" value="Ribose5P_isomerase_type_A"/>
</dbReference>
<dbReference type="Gene3D" id="3.40.50.1360">
    <property type="match status" value="1"/>
</dbReference>
<evidence type="ECO:0000313" key="7">
    <source>
        <dbReference type="EMBL" id="OLQ07690.1"/>
    </source>
</evidence>
<comment type="caution">
    <text evidence="7">The sequence shown here is derived from an EMBL/GenBank/DDBJ whole genome shotgun (WGS) entry which is preliminary data.</text>
</comment>
<dbReference type="Pfam" id="PF06026">
    <property type="entry name" value="Rib_5-P_isom_A"/>
    <property type="match status" value="1"/>
</dbReference>
<comment type="catalytic activity">
    <reaction evidence="1">
        <text>aldehydo-D-ribose 5-phosphate = D-ribulose 5-phosphate</text>
        <dbReference type="Rhea" id="RHEA:14657"/>
        <dbReference type="ChEBI" id="CHEBI:58121"/>
        <dbReference type="ChEBI" id="CHEBI:58273"/>
        <dbReference type="EC" id="5.3.1.6"/>
    </reaction>
</comment>
<dbReference type="GO" id="GO:0009052">
    <property type="term" value="P:pentose-phosphate shunt, non-oxidative branch"/>
    <property type="evidence" value="ECO:0007669"/>
    <property type="project" value="InterPro"/>
</dbReference>
<dbReference type="EC" id="5.3.1.6" evidence="4"/>
<dbReference type="CDD" id="cd01398">
    <property type="entry name" value="RPI_A"/>
    <property type="match status" value="1"/>
</dbReference>
<dbReference type="OrthoDB" id="1555531at2759"/>
<comment type="similarity">
    <text evidence="3">Belongs to the ribose 5-phosphate isomerase family.</text>
</comment>
<reference evidence="7 8" key="1">
    <citation type="submission" date="2016-02" db="EMBL/GenBank/DDBJ databases">
        <title>Genome analysis of coral dinoflagellate symbionts highlights evolutionary adaptations to a symbiotic lifestyle.</title>
        <authorList>
            <person name="Aranda M."/>
            <person name="Li Y."/>
            <person name="Liew Y.J."/>
            <person name="Baumgarten S."/>
            <person name="Simakov O."/>
            <person name="Wilson M."/>
            <person name="Piel J."/>
            <person name="Ashoor H."/>
            <person name="Bougouffa S."/>
            <person name="Bajic V.B."/>
            <person name="Ryu T."/>
            <person name="Ravasi T."/>
            <person name="Bayer T."/>
            <person name="Micklem G."/>
            <person name="Kim H."/>
            <person name="Bhak J."/>
            <person name="Lajeunesse T.C."/>
            <person name="Voolstra C.R."/>
        </authorList>
    </citation>
    <scope>NUCLEOTIDE SEQUENCE [LARGE SCALE GENOMIC DNA]</scope>
    <source>
        <strain evidence="7 8">CCMP2467</strain>
    </source>
</reference>
<dbReference type="NCBIfam" id="NF001924">
    <property type="entry name" value="PRK00702.1"/>
    <property type="match status" value="1"/>
</dbReference>
<accession>A0A1Q9EJU9</accession>
<keyword evidence="8" id="KW-1185">Reference proteome</keyword>
<evidence type="ECO:0000256" key="2">
    <source>
        <dbReference type="ARBA" id="ARBA00004988"/>
    </source>
</evidence>
<evidence type="ECO:0000256" key="3">
    <source>
        <dbReference type="ARBA" id="ARBA00008088"/>
    </source>
</evidence>
<evidence type="ECO:0000256" key="6">
    <source>
        <dbReference type="SAM" id="MobiDB-lite"/>
    </source>
</evidence>
<dbReference type="InterPro" id="IPR037171">
    <property type="entry name" value="NagB/RpiA_transferase-like"/>
</dbReference>
<dbReference type="GO" id="GO:0004751">
    <property type="term" value="F:ribose-5-phosphate isomerase activity"/>
    <property type="evidence" value="ECO:0007669"/>
    <property type="project" value="UniProtKB-EC"/>
</dbReference>
<dbReference type="EMBL" id="LSRX01000133">
    <property type="protein sequence ID" value="OLQ07690.1"/>
    <property type="molecule type" value="Genomic_DNA"/>
</dbReference>
<dbReference type="SUPFAM" id="SSF100950">
    <property type="entry name" value="NagB/RpiA/CoA transferase-like"/>
    <property type="match status" value="1"/>
</dbReference>
<evidence type="ECO:0000256" key="1">
    <source>
        <dbReference type="ARBA" id="ARBA00001713"/>
    </source>
</evidence>
<dbReference type="AlphaFoldDB" id="A0A1Q9EJU9"/>
<comment type="pathway">
    <text evidence="2">Carbohydrate degradation; pentose phosphate pathway; D-ribose 5-phosphate from D-ribulose 5-phosphate (non-oxidative stage): step 1/1.</text>
</comment>
<dbReference type="PANTHER" id="PTHR43748:SF3">
    <property type="entry name" value="RIBOSE-5-PHOSPHATE ISOMERASE 3, CHLOROPLASTIC-RELATED"/>
    <property type="match status" value="1"/>
</dbReference>
<dbReference type="InterPro" id="IPR050262">
    <property type="entry name" value="Ribose-5P_isomerase"/>
</dbReference>
<dbReference type="PANTHER" id="PTHR43748">
    <property type="entry name" value="RIBOSE-5-PHOSPHATE ISOMERASE 3, CHLOROPLASTIC-RELATED"/>
    <property type="match status" value="1"/>
</dbReference>